<gene>
    <name evidence="2" type="ORF">MYCTH_2303395</name>
</gene>
<dbReference type="OrthoDB" id="5237337at2759"/>
<name>G2QCM8_THET4</name>
<feature type="region of interest" description="Disordered" evidence="1">
    <location>
        <begin position="1"/>
        <end position="60"/>
    </location>
</feature>
<evidence type="ECO:0000313" key="3">
    <source>
        <dbReference type="Proteomes" id="UP000007322"/>
    </source>
</evidence>
<feature type="compositionally biased region" description="Basic and acidic residues" evidence="1">
    <location>
        <begin position="51"/>
        <end position="60"/>
    </location>
</feature>
<protein>
    <submittedName>
        <fullName evidence="2">Uncharacterized protein</fullName>
    </submittedName>
</protein>
<proteinExistence type="predicted"/>
<feature type="region of interest" description="Disordered" evidence="1">
    <location>
        <begin position="194"/>
        <end position="214"/>
    </location>
</feature>
<feature type="compositionally biased region" description="Low complexity" evidence="1">
    <location>
        <begin position="30"/>
        <end position="49"/>
    </location>
</feature>
<organism evidence="2 3">
    <name type="scientific">Thermothelomyces thermophilus (strain ATCC 42464 / BCRC 31852 / DSM 1799)</name>
    <name type="common">Sporotrichum thermophile</name>
    <dbReference type="NCBI Taxonomy" id="573729"/>
    <lineage>
        <taxon>Eukaryota</taxon>
        <taxon>Fungi</taxon>
        <taxon>Dikarya</taxon>
        <taxon>Ascomycota</taxon>
        <taxon>Pezizomycotina</taxon>
        <taxon>Sordariomycetes</taxon>
        <taxon>Sordariomycetidae</taxon>
        <taxon>Sordariales</taxon>
        <taxon>Chaetomiaceae</taxon>
        <taxon>Thermothelomyces</taxon>
    </lineage>
</organism>
<keyword evidence="3" id="KW-1185">Reference proteome</keyword>
<dbReference type="InParanoid" id="G2QCM8"/>
<dbReference type="RefSeq" id="XP_003662596.1">
    <property type="nucleotide sequence ID" value="XM_003662548.1"/>
</dbReference>
<dbReference type="EMBL" id="CP003004">
    <property type="protein sequence ID" value="AEO57351.1"/>
    <property type="molecule type" value="Genomic_DNA"/>
</dbReference>
<feature type="region of interest" description="Disordered" evidence="1">
    <location>
        <begin position="280"/>
        <end position="304"/>
    </location>
</feature>
<feature type="compositionally biased region" description="Pro residues" evidence="1">
    <location>
        <begin position="1"/>
        <end position="11"/>
    </location>
</feature>
<dbReference type="GeneID" id="11512672"/>
<dbReference type="Proteomes" id="UP000007322">
    <property type="component" value="Chromosome 3"/>
</dbReference>
<accession>G2QCM8</accession>
<evidence type="ECO:0000313" key="2">
    <source>
        <dbReference type="EMBL" id="AEO57351.1"/>
    </source>
</evidence>
<dbReference type="HOGENOM" id="CLU_824349_0_0_1"/>
<dbReference type="eggNOG" id="ENOG502RN0P">
    <property type="taxonomic scope" value="Eukaryota"/>
</dbReference>
<reference evidence="2 3" key="1">
    <citation type="journal article" date="2011" name="Nat. Biotechnol.">
        <title>Comparative genomic analysis of the thermophilic biomass-degrading fungi Myceliophthora thermophila and Thielavia terrestris.</title>
        <authorList>
            <person name="Berka R.M."/>
            <person name="Grigoriev I.V."/>
            <person name="Otillar R."/>
            <person name="Salamov A."/>
            <person name="Grimwood J."/>
            <person name="Reid I."/>
            <person name="Ishmael N."/>
            <person name="John T."/>
            <person name="Darmond C."/>
            <person name="Moisan M.-C."/>
            <person name="Henrissat B."/>
            <person name="Coutinho P.M."/>
            <person name="Lombard V."/>
            <person name="Natvig D.O."/>
            <person name="Lindquist E."/>
            <person name="Schmutz J."/>
            <person name="Lucas S."/>
            <person name="Harris P."/>
            <person name="Powlowski J."/>
            <person name="Bellemare A."/>
            <person name="Taylor D."/>
            <person name="Butler G."/>
            <person name="de Vries R.P."/>
            <person name="Allijn I.E."/>
            <person name="van den Brink J."/>
            <person name="Ushinsky S."/>
            <person name="Storms R."/>
            <person name="Powell A.J."/>
            <person name="Paulsen I.T."/>
            <person name="Elbourne L.D.H."/>
            <person name="Baker S.E."/>
            <person name="Magnuson J."/>
            <person name="LaBoissiere S."/>
            <person name="Clutterbuck A.J."/>
            <person name="Martinez D."/>
            <person name="Wogulis M."/>
            <person name="de Leon A.L."/>
            <person name="Rey M.W."/>
            <person name="Tsang A."/>
        </authorList>
    </citation>
    <scope>NUCLEOTIDE SEQUENCE [LARGE SCALE GENOMIC DNA]</scope>
    <source>
        <strain evidence="3">ATCC 42464 / BCRC 31852 / DSM 1799</strain>
    </source>
</reference>
<dbReference type="STRING" id="573729.G2QCM8"/>
<feature type="compositionally biased region" description="Low complexity" evidence="1">
    <location>
        <begin position="12"/>
        <end position="21"/>
    </location>
</feature>
<dbReference type="KEGG" id="mtm:MYCTH_2303395"/>
<dbReference type="VEuPathDB" id="FungiDB:MYCTH_2303395"/>
<sequence length="336" mass="37442">MPTYYSPPPPTRSSAPVASRSISFSHSAQTRRGSNTTAATTSNRTNPSALEPDKHDRPAAGGYEKKFPYLFLGSIAAASLLAHKHWPKGFPYGEKEDWELSDLALRAKHRRLAEKAEKTEKAARQVARECLRRRERRGGGGGGWCERDCNACDDAAEGLRGRCRGYGRGRGKCYACADETYGHVDDALSWERPRDRWGSSTRSAGSESRDRDRDRACSTCGYSVFSSRRASSRDLADLSMATAAYRPSVPERYLLEQSSSTADVSHPGLRYYLKRSSSITSSNTGSRVLSSTQQSHCDDSRPGEVYVYRDRPTRWRRASSDMSRDGRDVGGYSWDY</sequence>
<evidence type="ECO:0000256" key="1">
    <source>
        <dbReference type="SAM" id="MobiDB-lite"/>
    </source>
</evidence>
<dbReference type="AlphaFoldDB" id="G2QCM8"/>